<reference evidence="9 10" key="1">
    <citation type="submission" date="2016-10" db="EMBL/GenBank/DDBJ databases">
        <authorList>
            <person name="de Groot N.N."/>
        </authorList>
    </citation>
    <scope>NUCLEOTIDE SEQUENCE [LARGE SCALE GENOMIC DNA]</scope>
    <source>
        <strain evidence="9 10">DSM 26424</strain>
    </source>
</reference>
<evidence type="ECO:0000256" key="6">
    <source>
        <dbReference type="ARBA" id="ARBA00023136"/>
    </source>
</evidence>
<evidence type="ECO:0000256" key="7">
    <source>
        <dbReference type="RuleBase" id="RU369079"/>
    </source>
</evidence>
<feature type="transmembrane region" description="Helical" evidence="7">
    <location>
        <begin position="390"/>
        <end position="411"/>
    </location>
</feature>
<feature type="transmembrane region" description="Helical" evidence="7">
    <location>
        <begin position="312"/>
        <end position="341"/>
    </location>
</feature>
<evidence type="ECO:0000313" key="9">
    <source>
        <dbReference type="EMBL" id="SDI63814.1"/>
    </source>
</evidence>
<organism evidence="9 10">
    <name type="scientific">Salipiger marinus</name>
    <dbReference type="NCBI Taxonomy" id="555512"/>
    <lineage>
        <taxon>Bacteria</taxon>
        <taxon>Pseudomonadati</taxon>
        <taxon>Pseudomonadota</taxon>
        <taxon>Alphaproteobacteria</taxon>
        <taxon>Rhodobacterales</taxon>
        <taxon>Roseobacteraceae</taxon>
        <taxon>Salipiger</taxon>
    </lineage>
</organism>
<proteinExistence type="inferred from homology"/>
<evidence type="ECO:0000256" key="5">
    <source>
        <dbReference type="ARBA" id="ARBA00022989"/>
    </source>
</evidence>
<evidence type="ECO:0000256" key="4">
    <source>
        <dbReference type="ARBA" id="ARBA00022692"/>
    </source>
</evidence>
<evidence type="ECO:0000313" key="10">
    <source>
        <dbReference type="Proteomes" id="UP000199093"/>
    </source>
</evidence>
<feature type="transmembrane region" description="Helical" evidence="7">
    <location>
        <begin position="99"/>
        <end position="120"/>
    </location>
</feature>
<feature type="domain" description="TRAP C4-dicarboxylate transport system permease DctM subunit" evidence="8">
    <location>
        <begin position="7"/>
        <end position="413"/>
    </location>
</feature>
<protein>
    <recommendedName>
        <fullName evidence="7">TRAP transporter large permease protein</fullName>
    </recommendedName>
</protein>
<sequence length="423" mass="43879">MAWVAALCFLLVFTGVPIAFALGLGGTLGVWLAGIPLPVIITRFFGGVDSFVFIAMPFYILAAEIMNRSGITERLIRLTALATGRFSGGTAYTNVGTSILFAGISGAAIADASALGRFFMNVMPKEGYSRPYSAAVTAASSIIGPIIPPSGLAIIMAAVTGLSIVDLFVAGIIPGLMLGGACLLVILITALTSGLPKSVITVNRDQIGRLLFEGVLVAALPVIIVGGMVTGAFTATEGGGIAVFVAALLGLVVLRSMTLRDLWDAVKVSGRMTAAIYLLVAAASILSYALNLLGIGAMVTAVAPYFEGSPTLFLFGVMLLMLVLGMFIDIGAALIIFVPLVMPTILQLGIDPVQAALVVMLTLAMGLITPPFGVVLFILMKIGDVKMGPLVRAILPFVLAELAVIVLLVLFPPLTTWLPDLLN</sequence>
<dbReference type="GO" id="GO:0005886">
    <property type="term" value="C:plasma membrane"/>
    <property type="evidence" value="ECO:0007669"/>
    <property type="project" value="UniProtKB-SubCell"/>
</dbReference>
<evidence type="ECO:0000256" key="1">
    <source>
        <dbReference type="ARBA" id="ARBA00004429"/>
    </source>
</evidence>
<dbReference type="PANTHER" id="PTHR33362:SF2">
    <property type="entry name" value="TRAP TRANSPORTER LARGE PERMEASE PROTEIN"/>
    <property type="match status" value="1"/>
</dbReference>
<feature type="transmembrane region" description="Helical" evidence="7">
    <location>
        <begin position="167"/>
        <end position="189"/>
    </location>
</feature>
<dbReference type="InterPro" id="IPR004681">
    <property type="entry name" value="TRAP_DctM"/>
</dbReference>
<dbReference type="PIRSF" id="PIRSF006066">
    <property type="entry name" value="HI0050"/>
    <property type="match status" value="1"/>
</dbReference>
<feature type="transmembrane region" description="Helical" evidence="7">
    <location>
        <begin position="210"/>
        <end position="229"/>
    </location>
</feature>
<keyword evidence="2" id="KW-1003">Cell membrane</keyword>
<feature type="transmembrane region" description="Helical" evidence="7">
    <location>
        <begin position="37"/>
        <end position="63"/>
    </location>
</feature>
<gene>
    <name evidence="9" type="ORF">SAMN04487993_1007223</name>
</gene>
<keyword evidence="10" id="KW-1185">Reference proteome</keyword>
<keyword evidence="6 7" id="KW-0472">Membrane</keyword>
<name>A0A1G8M7B8_9RHOB</name>
<dbReference type="PANTHER" id="PTHR33362">
    <property type="entry name" value="SIALIC ACID TRAP TRANSPORTER PERMEASE PROTEIN SIAT-RELATED"/>
    <property type="match status" value="1"/>
</dbReference>
<comment type="subunit">
    <text evidence="7">The complex comprises the extracytoplasmic solute receptor protein and the two transmembrane proteins.</text>
</comment>
<dbReference type="AlphaFoldDB" id="A0A1G8M7B8"/>
<comment type="similarity">
    <text evidence="7">Belongs to the TRAP transporter large permease family.</text>
</comment>
<dbReference type="RefSeq" id="WP_089846525.1">
    <property type="nucleotide sequence ID" value="NZ_FNEJ01000007.1"/>
</dbReference>
<dbReference type="Proteomes" id="UP000199093">
    <property type="component" value="Unassembled WGS sequence"/>
</dbReference>
<evidence type="ECO:0000256" key="3">
    <source>
        <dbReference type="ARBA" id="ARBA00022519"/>
    </source>
</evidence>
<dbReference type="GO" id="GO:0022857">
    <property type="term" value="F:transmembrane transporter activity"/>
    <property type="evidence" value="ECO:0007669"/>
    <property type="project" value="UniProtKB-UniRule"/>
</dbReference>
<comment type="caution">
    <text evidence="7">Lacks conserved residue(s) required for the propagation of feature annotation.</text>
</comment>
<evidence type="ECO:0000259" key="8">
    <source>
        <dbReference type="Pfam" id="PF06808"/>
    </source>
</evidence>
<keyword evidence="5 7" id="KW-1133">Transmembrane helix</keyword>
<keyword evidence="3 7" id="KW-0997">Cell inner membrane</keyword>
<feature type="transmembrane region" description="Helical" evidence="7">
    <location>
        <begin position="275"/>
        <end position="306"/>
    </location>
</feature>
<keyword evidence="7" id="KW-0813">Transport</keyword>
<dbReference type="InterPro" id="IPR010656">
    <property type="entry name" value="DctM"/>
</dbReference>
<feature type="transmembrane region" description="Helical" evidence="7">
    <location>
        <begin position="353"/>
        <end position="378"/>
    </location>
</feature>
<dbReference type="OrthoDB" id="9790209at2"/>
<dbReference type="Pfam" id="PF06808">
    <property type="entry name" value="DctM"/>
    <property type="match status" value="1"/>
</dbReference>
<feature type="transmembrane region" description="Helical" evidence="7">
    <location>
        <begin position="235"/>
        <end position="254"/>
    </location>
</feature>
<feature type="transmembrane region" description="Helical" evidence="7">
    <location>
        <begin position="132"/>
        <end position="155"/>
    </location>
</feature>
<keyword evidence="4 7" id="KW-0812">Transmembrane</keyword>
<accession>A0A1G8M7B8</accession>
<comment type="function">
    <text evidence="7">Part of the tripartite ATP-independent periplasmic (TRAP) transport system.</text>
</comment>
<dbReference type="EMBL" id="FNEJ01000007">
    <property type="protein sequence ID" value="SDI63814.1"/>
    <property type="molecule type" value="Genomic_DNA"/>
</dbReference>
<comment type="subcellular location">
    <subcellularLocation>
        <location evidence="1 7">Cell inner membrane</location>
        <topology evidence="1 7">Multi-pass membrane protein</topology>
    </subcellularLocation>
</comment>
<evidence type="ECO:0000256" key="2">
    <source>
        <dbReference type="ARBA" id="ARBA00022475"/>
    </source>
</evidence>
<dbReference type="STRING" id="555512.SAMN04487993_1007223"/>
<dbReference type="NCBIfam" id="TIGR00786">
    <property type="entry name" value="dctM"/>
    <property type="match status" value="1"/>
</dbReference>